<evidence type="ECO:0000256" key="2">
    <source>
        <dbReference type="SAM" id="Phobius"/>
    </source>
</evidence>
<dbReference type="AlphaFoldDB" id="A0A2B7Y8I6"/>
<gene>
    <name evidence="3" type="ORF">AJ80_04880</name>
</gene>
<feature type="compositionally biased region" description="Basic and acidic residues" evidence="1">
    <location>
        <begin position="166"/>
        <end position="183"/>
    </location>
</feature>
<feature type="region of interest" description="Disordered" evidence="1">
    <location>
        <begin position="140"/>
        <end position="183"/>
    </location>
</feature>
<proteinExistence type="predicted"/>
<name>A0A2B7Y8I6_POLH7</name>
<dbReference type="Proteomes" id="UP000224634">
    <property type="component" value="Unassembled WGS sequence"/>
</dbReference>
<keyword evidence="2" id="KW-1133">Transmembrane helix</keyword>
<sequence length="183" mass="20375">MESLTKLVTRGDDGEQGLSSTTINLLISLLVLVLFSLALIGLLLVIRRKRQAQKQSELPLYNSQCGQTSNHRRLTITATPYHGKHESVYVIDEKRSLVQNSSSPPTSPVPEIRITFPEEEDASGKRTSGRVVVVRISDKGGVGLEPCDEDLPPYQSDGQDRFQSLDLDRMGGLKEKEDLKRWS</sequence>
<accession>A0A2B7Y8I6</accession>
<protein>
    <submittedName>
        <fullName evidence="3">Uncharacterized protein</fullName>
    </submittedName>
</protein>
<keyword evidence="2" id="KW-0472">Membrane</keyword>
<comment type="caution">
    <text evidence="3">The sequence shown here is derived from an EMBL/GenBank/DDBJ whole genome shotgun (WGS) entry which is preliminary data.</text>
</comment>
<dbReference type="OrthoDB" id="5388417at2759"/>
<reference evidence="3 4" key="1">
    <citation type="submission" date="2017-10" db="EMBL/GenBank/DDBJ databases">
        <title>Comparative genomics in systemic dimorphic fungi from Ajellomycetaceae.</title>
        <authorList>
            <person name="Munoz J.F."/>
            <person name="Mcewen J.G."/>
            <person name="Clay O.K."/>
            <person name="Cuomo C.A."/>
        </authorList>
    </citation>
    <scope>NUCLEOTIDE SEQUENCE [LARGE SCALE GENOMIC DNA]</scope>
    <source>
        <strain evidence="3 4">UAMH7299</strain>
    </source>
</reference>
<organism evidence="3 4">
    <name type="scientific">Polytolypa hystricis (strain UAMH7299)</name>
    <dbReference type="NCBI Taxonomy" id="1447883"/>
    <lineage>
        <taxon>Eukaryota</taxon>
        <taxon>Fungi</taxon>
        <taxon>Dikarya</taxon>
        <taxon>Ascomycota</taxon>
        <taxon>Pezizomycotina</taxon>
        <taxon>Eurotiomycetes</taxon>
        <taxon>Eurotiomycetidae</taxon>
        <taxon>Onygenales</taxon>
        <taxon>Onygenales incertae sedis</taxon>
        <taxon>Polytolypa</taxon>
    </lineage>
</organism>
<dbReference type="EMBL" id="PDNA01000066">
    <property type="protein sequence ID" value="PGH17238.1"/>
    <property type="molecule type" value="Genomic_DNA"/>
</dbReference>
<feature type="transmembrane region" description="Helical" evidence="2">
    <location>
        <begin position="25"/>
        <end position="46"/>
    </location>
</feature>
<keyword evidence="4" id="KW-1185">Reference proteome</keyword>
<evidence type="ECO:0000313" key="3">
    <source>
        <dbReference type="EMBL" id="PGH17238.1"/>
    </source>
</evidence>
<keyword evidence="2" id="KW-0812">Transmembrane</keyword>
<evidence type="ECO:0000313" key="4">
    <source>
        <dbReference type="Proteomes" id="UP000224634"/>
    </source>
</evidence>
<evidence type="ECO:0000256" key="1">
    <source>
        <dbReference type="SAM" id="MobiDB-lite"/>
    </source>
</evidence>